<protein>
    <recommendedName>
        <fullName evidence="7">Endoribonuclease YbeY</fullName>
        <ecNumber evidence="7">3.1.-.-</ecNumber>
    </recommendedName>
</protein>
<reference evidence="8 9" key="1">
    <citation type="submission" date="2020-08" db="EMBL/GenBank/DDBJ databases">
        <title>Genomic Encyclopedia of Type Strains, Phase IV (KMG-IV): sequencing the most valuable type-strain genomes for metagenomic binning, comparative biology and taxonomic classification.</title>
        <authorList>
            <person name="Goeker M."/>
        </authorList>
    </citation>
    <scope>NUCLEOTIDE SEQUENCE [LARGE SCALE GENOMIC DNA]</scope>
    <source>
        <strain evidence="8 9">DSM 103570</strain>
    </source>
</reference>
<proteinExistence type="inferred from homology"/>
<dbReference type="PROSITE" id="PS01306">
    <property type="entry name" value="UPF0054"/>
    <property type="match status" value="1"/>
</dbReference>
<keyword evidence="7" id="KW-0690">Ribosome biogenesis</keyword>
<dbReference type="SUPFAM" id="SSF55486">
    <property type="entry name" value="Metalloproteases ('zincins'), catalytic domain"/>
    <property type="match status" value="1"/>
</dbReference>
<keyword evidence="2 7" id="KW-0540">Nuclease</keyword>
<dbReference type="InterPro" id="IPR002036">
    <property type="entry name" value="YbeY"/>
</dbReference>
<evidence type="ECO:0000256" key="2">
    <source>
        <dbReference type="ARBA" id="ARBA00022722"/>
    </source>
</evidence>
<dbReference type="Gene3D" id="3.40.390.30">
    <property type="entry name" value="Metalloproteases ('zincins'), catalytic domain"/>
    <property type="match status" value="1"/>
</dbReference>
<comment type="caution">
    <text evidence="8">The sequence shown here is derived from an EMBL/GenBank/DDBJ whole genome shotgun (WGS) entry which is preliminary data.</text>
</comment>
<accession>A0A7W6MRT3</accession>
<dbReference type="RefSeq" id="WP_183210883.1">
    <property type="nucleotide sequence ID" value="NZ_JAAAMM010000006.1"/>
</dbReference>
<evidence type="ECO:0000313" key="8">
    <source>
        <dbReference type="EMBL" id="MBB4005313.1"/>
    </source>
</evidence>
<name>A0A7W6MRT3_9HYPH</name>
<feature type="binding site" evidence="7">
    <location>
        <position position="130"/>
    </location>
    <ligand>
        <name>Zn(2+)</name>
        <dbReference type="ChEBI" id="CHEBI:29105"/>
        <note>catalytic</note>
    </ligand>
</feature>
<comment type="cofactor">
    <cofactor evidence="7">
        <name>Zn(2+)</name>
        <dbReference type="ChEBI" id="CHEBI:29105"/>
    </cofactor>
    <text evidence="7">Binds 1 zinc ion.</text>
</comment>
<dbReference type="Proteomes" id="UP000588647">
    <property type="component" value="Unassembled WGS sequence"/>
</dbReference>
<keyword evidence="6 7" id="KW-0862">Zinc</keyword>
<evidence type="ECO:0000256" key="4">
    <source>
        <dbReference type="ARBA" id="ARBA00022759"/>
    </source>
</evidence>
<dbReference type="InterPro" id="IPR020549">
    <property type="entry name" value="YbeY_CS"/>
</dbReference>
<dbReference type="EMBL" id="JACIEM010000006">
    <property type="protein sequence ID" value="MBB4005313.1"/>
    <property type="molecule type" value="Genomic_DNA"/>
</dbReference>
<dbReference type="Pfam" id="PF02130">
    <property type="entry name" value="YbeY"/>
    <property type="match status" value="1"/>
</dbReference>
<evidence type="ECO:0000256" key="7">
    <source>
        <dbReference type="HAMAP-Rule" id="MF_00009"/>
    </source>
</evidence>
<keyword evidence="3 7" id="KW-0479">Metal-binding</keyword>
<gene>
    <name evidence="7" type="primary">ybeY</name>
    <name evidence="8" type="ORF">GGR03_004412</name>
</gene>
<dbReference type="PANTHER" id="PTHR46986">
    <property type="entry name" value="ENDORIBONUCLEASE YBEY, CHLOROPLASTIC"/>
    <property type="match status" value="1"/>
</dbReference>
<comment type="function">
    <text evidence="7">Single strand-specific metallo-endoribonuclease involved in late-stage 70S ribosome quality control and in maturation of the 3' terminus of the 16S rRNA.</text>
</comment>
<dbReference type="PANTHER" id="PTHR46986:SF1">
    <property type="entry name" value="ENDORIBONUCLEASE YBEY, CHLOROPLASTIC"/>
    <property type="match status" value="1"/>
</dbReference>
<dbReference type="GO" id="GO:0004521">
    <property type="term" value="F:RNA endonuclease activity"/>
    <property type="evidence" value="ECO:0007669"/>
    <property type="project" value="UniProtKB-UniRule"/>
</dbReference>
<keyword evidence="4 7" id="KW-0255">Endonuclease</keyword>
<keyword evidence="7" id="KW-0963">Cytoplasm</keyword>
<evidence type="ECO:0000313" key="9">
    <source>
        <dbReference type="Proteomes" id="UP000588647"/>
    </source>
</evidence>
<dbReference type="NCBIfam" id="TIGR00043">
    <property type="entry name" value="rRNA maturation RNase YbeY"/>
    <property type="match status" value="1"/>
</dbReference>
<keyword evidence="7" id="KW-0698">rRNA processing</keyword>
<dbReference type="AlphaFoldDB" id="A0A7W6MRT3"/>
<keyword evidence="5 7" id="KW-0378">Hydrolase</keyword>
<dbReference type="EC" id="3.1.-.-" evidence="7"/>
<evidence type="ECO:0000256" key="1">
    <source>
        <dbReference type="ARBA" id="ARBA00010875"/>
    </source>
</evidence>
<comment type="similarity">
    <text evidence="1 7">Belongs to the endoribonuclease YbeY family.</text>
</comment>
<sequence length="180" mass="19329">MPEDRQPRSYDGLTVALAVEVPAWDEAGLGDIALLAHLAFAAAARRIGLPGDVVSEIGLTLADDAMVQAANAEWRGKDRPTNILSFPMAAPGAPPGPLLGDLILAYETVAREATLEDKPFDAHFRHLLVHGFLHLVGYDHVDDTEAEAMERLEVEILNELGVADPYAEGTATPATMPIER</sequence>
<comment type="subcellular location">
    <subcellularLocation>
        <location evidence="7">Cytoplasm</location>
    </subcellularLocation>
</comment>
<dbReference type="GO" id="GO:0008270">
    <property type="term" value="F:zinc ion binding"/>
    <property type="evidence" value="ECO:0007669"/>
    <property type="project" value="UniProtKB-UniRule"/>
</dbReference>
<dbReference type="HAMAP" id="MF_00009">
    <property type="entry name" value="Endoribonucl_YbeY"/>
    <property type="match status" value="1"/>
</dbReference>
<evidence type="ECO:0000256" key="3">
    <source>
        <dbReference type="ARBA" id="ARBA00022723"/>
    </source>
</evidence>
<dbReference type="GO" id="GO:0004222">
    <property type="term" value="F:metalloendopeptidase activity"/>
    <property type="evidence" value="ECO:0007669"/>
    <property type="project" value="InterPro"/>
</dbReference>
<organism evidence="8 9">
    <name type="scientific">Aurantimonas endophytica</name>
    <dbReference type="NCBI Taxonomy" id="1522175"/>
    <lineage>
        <taxon>Bacteria</taxon>
        <taxon>Pseudomonadati</taxon>
        <taxon>Pseudomonadota</taxon>
        <taxon>Alphaproteobacteria</taxon>
        <taxon>Hyphomicrobiales</taxon>
        <taxon>Aurantimonadaceae</taxon>
        <taxon>Aurantimonas</taxon>
    </lineage>
</organism>
<evidence type="ECO:0000256" key="5">
    <source>
        <dbReference type="ARBA" id="ARBA00022801"/>
    </source>
</evidence>
<keyword evidence="9" id="KW-1185">Reference proteome</keyword>
<dbReference type="InterPro" id="IPR023091">
    <property type="entry name" value="MetalPrtase_cat_dom_sf_prd"/>
</dbReference>
<feature type="binding site" evidence="7">
    <location>
        <position position="134"/>
    </location>
    <ligand>
        <name>Zn(2+)</name>
        <dbReference type="ChEBI" id="CHEBI:29105"/>
        <note>catalytic</note>
    </ligand>
</feature>
<dbReference type="GO" id="GO:0005737">
    <property type="term" value="C:cytoplasm"/>
    <property type="evidence" value="ECO:0007669"/>
    <property type="project" value="UniProtKB-SubCell"/>
</dbReference>
<feature type="binding site" evidence="7">
    <location>
        <position position="140"/>
    </location>
    <ligand>
        <name>Zn(2+)</name>
        <dbReference type="ChEBI" id="CHEBI:29105"/>
        <note>catalytic</note>
    </ligand>
</feature>
<dbReference type="GO" id="GO:0006364">
    <property type="term" value="P:rRNA processing"/>
    <property type="evidence" value="ECO:0007669"/>
    <property type="project" value="UniProtKB-UniRule"/>
</dbReference>
<evidence type="ECO:0000256" key="6">
    <source>
        <dbReference type="ARBA" id="ARBA00022833"/>
    </source>
</evidence>